<dbReference type="Pfam" id="PF00370">
    <property type="entry name" value="FGGY_N"/>
    <property type="match status" value="2"/>
</dbReference>
<dbReference type="PANTHER" id="PTHR43095:SF5">
    <property type="entry name" value="XYLULOSE KINASE"/>
    <property type="match status" value="1"/>
</dbReference>
<evidence type="ECO:0000259" key="5">
    <source>
        <dbReference type="Pfam" id="PF00370"/>
    </source>
</evidence>
<dbReference type="Pfam" id="PF02782">
    <property type="entry name" value="FGGY_C"/>
    <property type="match status" value="1"/>
</dbReference>
<evidence type="ECO:0000313" key="8">
    <source>
        <dbReference type="Proteomes" id="UP001519290"/>
    </source>
</evidence>
<feature type="domain" description="Carbohydrate kinase FGGY C-terminal" evidence="6">
    <location>
        <begin position="244"/>
        <end position="418"/>
    </location>
</feature>
<evidence type="ECO:0000256" key="1">
    <source>
        <dbReference type="ARBA" id="ARBA00009156"/>
    </source>
</evidence>
<reference evidence="7 8" key="1">
    <citation type="submission" date="2021-03" db="EMBL/GenBank/DDBJ databases">
        <title>Sequencing the genomes of 1000 actinobacteria strains.</title>
        <authorList>
            <person name="Klenk H.-P."/>
        </authorList>
    </citation>
    <scope>NUCLEOTIDE SEQUENCE [LARGE SCALE GENOMIC DNA]</scope>
    <source>
        <strain evidence="7 8">DSM 14566</strain>
    </source>
</reference>
<protein>
    <submittedName>
        <fullName evidence="7">Sugar (Pentulose or hexulose) kinase</fullName>
    </submittedName>
</protein>
<dbReference type="InterPro" id="IPR018484">
    <property type="entry name" value="FGGY_N"/>
</dbReference>
<keyword evidence="8" id="KW-1185">Reference proteome</keyword>
<keyword evidence="4 7" id="KW-0418">Kinase</keyword>
<dbReference type="InterPro" id="IPR000577">
    <property type="entry name" value="Carb_kinase_FGGY"/>
</dbReference>
<dbReference type="PANTHER" id="PTHR43095">
    <property type="entry name" value="SUGAR KINASE"/>
    <property type="match status" value="1"/>
</dbReference>
<name>A0ABS4WZB3_9MICO</name>
<keyword evidence="3" id="KW-0808">Transferase</keyword>
<dbReference type="InterPro" id="IPR050406">
    <property type="entry name" value="FGGY_Carb_Kinase"/>
</dbReference>
<dbReference type="SUPFAM" id="SSF53067">
    <property type="entry name" value="Actin-like ATPase domain"/>
    <property type="match status" value="2"/>
</dbReference>
<dbReference type="InterPro" id="IPR043129">
    <property type="entry name" value="ATPase_NBD"/>
</dbReference>
<proteinExistence type="inferred from homology"/>
<sequence>MTSYVVGIDNGSQSSKVTVYDGNGRTCAVGRAPLPANDTPRPGVVEYPDDVLWESIADACRLAMADFDGDPHEIVGIGLCTIRFCRAVLRADGSLAQPVQSWMDERVGRPYRAETIDAAYVTTSSGYITHRMTGNFTDTVANYQGMWPIDAAAWAWSSHEQDFQRTGMSRDMLFDLAMPGEVLGTLTSGAAAVTSLPQGVPVVATANDKAVEALGAGLRDPGTLLLSLGTYIAGMSVGDAGRTGTTSFWTNFGSEPGKHLYESGGIRRGMWTVSWFRDLLGEGTAREAEARGDTVEEMLGREALGVPAGSDGLLTVPDWLAPPEAPARRGSILGFDGRQGRAHLFRSILEGIAMTMKERTDEMADELGTTFERVVVTGGGASSDLMTQIVADVFGLECVRLDGGSSAGRGAAICAAVATGLVPTFHEGVDRFAVVKDRTAPISGNTRIYQELAEVYRDVRSTTDQIYRRSRAILG</sequence>
<dbReference type="EMBL" id="JAGIOD010000001">
    <property type="protein sequence ID" value="MBP2381540.1"/>
    <property type="molecule type" value="Genomic_DNA"/>
</dbReference>
<evidence type="ECO:0000259" key="6">
    <source>
        <dbReference type="Pfam" id="PF02782"/>
    </source>
</evidence>
<feature type="domain" description="Carbohydrate kinase FGGY N-terminal" evidence="5">
    <location>
        <begin position="114"/>
        <end position="215"/>
    </location>
</feature>
<dbReference type="GO" id="GO:0016301">
    <property type="term" value="F:kinase activity"/>
    <property type="evidence" value="ECO:0007669"/>
    <property type="project" value="UniProtKB-KW"/>
</dbReference>
<keyword evidence="2" id="KW-0119">Carbohydrate metabolism</keyword>
<organism evidence="7 8">
    <name type="scientific">Brachybacterium sacelli</name>
    <dbReference type="NCBI Taxonomy" id="173364"/>
    <lineage>
        <taxon>Bacteria</taxon>
        <taxon>Bacillati</taxon>
        <taxon>Actinomycetota</taxon>
        <taxon>Actinomycetes</taxon>
        <taxon>Micrococcales</taxon>
        <taxon>Dermabacteraceae</taxon>
        <taxon>Brachybacterium</taxon>
    </lineage>
</organism>
<dbReference type="Gene3D" id="3.30.420.40">
    <property type="match status" value="3"/>
</dbReference>
<evidence type="ECO:0000256" key="3">
    <source>
        <dbReference type="ARBA" id="ARBA00022679"/>
    </source>
</evidence>
<gene>
    <name evidence="7" type="ORF">JOF43_001497</name>
</gene>
<comment type="caution">
    <text evidence="7">The sequence shown here is derived from an EMBL/GenBank/DDBJ whole genome shotgun (WGS) entry which is preliminary data.</text>
</comment>
<feature type="domain" description="Carbohydrate kinase FGGY N-terminal" evidence="5">
    <location>
        <begin position="4"/>
        <end position="106"/>
    </location>
</feature>
<evidence type="ECO:0000256" key="4">
    <source>
        <dbReference type="ARBA" id="ARBA00022777"/>
    </source>
</evidence>
<dbReference type="PIRSF" id="PIRSF000538">
    <property type="entry name" value="GlpK"/>
    <property type="match status" value="1"/>
</dbReference>
<evidence type="ECO:0000313" key="7">
    <source>
        <dbReference type="EMBL" id="MBP2381540.1"/>
    </source>
</evidence>
<dbReference type="RefSeq" id="WP_209900782.1">
    <property type="nucleotide sequence ID" value="NZ_BAAAJW010000002.1"/>
</dbReference>
<accession>A0ABS4WZB3</accession>
<keyword evidence="2" id="KW-0859">Xylose metabolism</keyword>
<dbReference type="CDD" id="cd07779">
    <property type="entry name" value="ASKHA_NBD_FGGY_YgcE-like"/>
    <property type="match status" value="1"/>
</dbReference>
<dbReference type="Proteomes" id="UP001519290">
    <property type="component" value="Unassembled WGS sequence"/>
</dbReference>
<dbReference type="InterPro" id="IPR018485">
    <property type="entry name" value="FGGY_C"/>
</dbReference>
<evidence type="ECO:0000256" key="2">
    <source>
        <dbReference type="ARBA" id="ARBA00022629"/>
    </source>
</evidence>
<comment type="similarity">
    <text evidence="1">Belongs to the FGGY kinase family.</text>
</comment>